<dbReference type="PANTHER" id="PTHR45848:SF4">
    <property type="entry name" value="DUAL SPECIFICITY PROTEIN PHOSPHATASE 12"/>
    <property type="match status" value="1"/>
</dbReference>
<dbReference type="EMBL" id="CAXLJL010000212">
    <property type="protein sequence ID" value="CAL5134612.1"/>
    <property type="molecule type" value="Genomic_DNA"/>
</dbReference>
<sequence>MNEIVPGLWLGSYPFKEGIPQLFRNGIKSILTVDIAPLSEPEFNYFKLKFFNLRDEPSEDILDWLAEALDFIEHSLAVGGILVHCTMGVSRSAAIVIAYLMRKHSLSYDKALEFVTKRRLVYPNVGFVNQLKLFESMNWTVNKHSPVYVRYVNNRKHKGPQDVYRHDLPDKAPGKNTDIPSIFRCRKCRYQLFTSANLVSHCKPEEDVRKFNGGNTSGRPGANGKTEQEVCSVLIKGITLNKTPTACDLNEIFTDPLEWTRESTDDVEGKLYCPGCNAKLGSFNWCGEPCVCRTWVIPAFHFNRNHIDRIERRPGAATQKMTSRASITIPSRPPSDKDQHVTERARVTISGISGIKQTT</sequence>
<dbReference type="EC" id="3.1.3.48" evidence="2"/>
<name>A0AAV2TEA8_CALDB</name>
<dbReference type="InterPro" id="IPR000387">
    <property type="entry name" value="Tyr_Pase_dom"/>
</dbReference>
<feature type="region of interest" description="Disordered" evidence="6">
    <location>
        <begin position="315"/>
        <end position="341"/>
    </location>
</feature>
<dbReference type="InterPro" id="IPR016278">
    <property type="entry name" value="DUSP12"/>
</dbReference>
<dbReference type="CDD" id="cd14498">
    <property type="entry name" value="DSP"/>
    <property type="match status" value="1"/>
</dbReference>
<dbReference type="SUPFAM" id="SSF52799">
    <property type="entry name" value="(Phosphotyrosine protein) phosphatases II"/>
    <property type="match status" value="1"/>
</dbReference>
<feature type="domain" description="Tyrosine-protein phosphatase" evidence="7">
    <location>
        <begin position="1"/>
        <end position="140"/>
    </location>
</feature>
<proteinExistence type="inferred from homology"/>
<dbReference type="PROSITE" id="PS50054">
    <property type="entry name" value="TYR_PHOSPHATASE_DUAL"/>
    <property type="match status" value="1"/>
</dbReference>
<evidence type="ECO:0000256" key="6">
    <source>
        <dbReference type="SAM" id="MobiDB-lite"/>
    </source>
</evidence>
<evidence type="ECO:0000256" key="1">
    <source>
        <dbReference type="ARBA" id="ARBA00008601"/>
    </source>
</evidence>
<organism evidence="9 10">
    <name type="scientific">Calicophoron daubneyi</name>
    <name type="common">Rumen fluke</name>
    <name type="synonym">Paramphistomum daubneyi</name>
    <dbReference type="NCBI Taxonomy" id="300641"/>
    <lineage>
        <taxon>Eukaryota</taxon>
        <taxon>Metazoa</taxon>
        <taxon>Spiralia</taxon>
        <taxon>Lophotrochozoa</taxon>
        <taxon>Platyhelminthes</taxon>
        <taxon>Trematoda</taxon>
        <taxon>Digenea</taxon>
        <taxon>Plagiorchiida</taxon>
        <taxon>Pronocephalata</taxon>
        <taxon>Paramphistomoidea</taxon>
        <taxon>Paramphistomidae</taxon>
        <taxon>Calicophoron</taxon>
    </lineage>
</organism>
<protein>
    <recommendedName>
        <fullName evidence="2">protein-tyrosine-phosphatase</fullName>
        <ecNumber evidence="2">3.1.3.48</ecNumber>
    </recommendedName>
</protein>
<reference evidence="9" key="1">
    <citation type="submission" date="2024-06" db="EMBL/GenBank/DDBJ databases">
        <authorList>
            <person name="Liu X."/>
            <person name="Lenzi L."/>
            <person name="Haldenby T S."/>
            <person name="Uol C."/>
        </authorList>
    </citation>
    <scope>NUCLEOTIDE SEQUENCE</scope>
</reference>
<keyword evidence="4" id="KW-0904">Protein phosphatase</keyword>
<comment type="similarity">
    <text evidence="1">Belongs to the protein-tyrosine phosphatase family. Non-receptor class dual specificity subfamily.</text>
</comment>
<evidence type="ECO:0000256" key="5">
    <source>
        <dbReference type="PIRSR" id="PIRSR000941-50"/>
    </source>
</evidence>
<dbReference type="InterPro" id="IPR016130">
    <property type="entry name" value="Tyr_Pase_AS"/>
</dbReference>
<evidence type="ECO:0000256" key="3">
    <source>
        <dbReference type="ARBA" id="ARBA00022801"/>
    </source>
</evidence>
<dbReference type="InterPro" id="IPR020422">
    <property type="entry name" value="TYR_PHOSPHATASE_DUAL_dom"/>
</dbReference>
<dbReference type="PIRSF" id="PIRSF000941">
    <property type="entry name" value="DUSP12"/>
    <property type="match status" value="1"/>
</dbReference>
<gene>
    <name evidence="9" type="ORF">CDAUBV1_LOCUS8392</name>
</gene>
<dbReference type="PANTHER" id="PTHR45848">
    <property type="entry name" value="DUAL SPECIFICITY PROTEIN PHOSPHATASE 12 FAMILY MEMBER"/>
    <property type="match status" value="1"/>
</dbReference>
<accession>A0AAV2TEA8</accession>
<feature type="domain" description="Tyrosine specific protein phosphatases" evidence="8">
    <location>
        <begin position="62"/>
        <end position="119"/>
    </location>
</feature>
<dbReference type="GO" id="GO:0005634">
    <property type="term" value="C:nucleus"/>
    <property type="evidence" value="ECO:0007669"/>
    <property type="project" value="TreeGrafter"/>
</dbReference>
<dbReference type="PROSITE" id="PS00383">
    <property type="entry name" value="TYR_PHOSPHATASE_1"/>
    <property type="match status" value="1"/>
</dbReference>
<keyword evidence="3" id="KW-0378">Hydrolase</keyword>
<dbReference type="GO" id="GO:0008138">
    <property type="term" value="F:protein tyrosine/serine/threonine phosphatase activity"/>
    <property type="evidence" value="ECO:0007669"/>
    <property type="project" value="InterPro"/>
</dbReference>
<dbReference type="Proteomes" id="UP001497525">
    <property type="component" value="Unassembled WGS sequence"/>
</dbReference>
<dbReference type="Pfam" id="PF00782">
    <property type="entry name" value="DSPc"/>
    <property type="match status" value="1"/>
</dbReference>
<evidence type="ECO:0000259" key="8">
    <source>
        <dbReference type="PROSITE" id="PS50056"/>
    </source>
</evidence>
<evidence type="ECO:0000259" key="7">
    <source>
        <dbReference type="PROSITE" id="PS50054"/>
    </source>
</evidence>
<dbReference type="InterPro" id="IPR029021">
    <property type="entry name" value="Prot-tyrosine_phosphatase-like"/>
</dbReference>
<feature type="active site" description="Phosphocysteine intermediate" evidence="5">
    <location>
        <position position="85"/>
    </location>
</feature>
<evidence type="ECO:0000313" key="9">
    <source>
        <dbReference type="EMBL" id="CAL5134612.1"/>
    </source>
</evidence>
<evidence type="ECO:0000256" key="2">
    <source>
        <dbReference type="ARBA" id="ARBA00013064"/>
    </source>
</evidence>
<feature type="compositionally biased region" description="Polar residues" evidence="6">
    <location>
        <begin position="319"/>
        <end position="329"/>
    </location>
</feature>
<comment type="caution">
    <text evidence="9">The sequence shown here is derived from an EMBL/GenBank/DDBJ whole genome shotgun (WGS) entry which is preliminary data.</text>
</comment>
<dbReference type="PROSITE" id="PS50056">
    <property type="entry name" value="TYR_PHOSPHATASE_2"/>
    <property type="match status" value="1"/>
</dbReference>
<evidence type="ECO:0000256" key="4">
    <source>
        <dbReference type="ARBA" id="ARBA00022912"/>
    </source>
</evidence>
<dbReference type="GO" id="GO:0004725">
    <property type="term" value="F:protein tyrosine phosphatase activity"/>
    <property type="evidence" value="ECO:0007669"/>
    <property type="project" value="UniProtKB-EC"/>
</dbReference>
<dbReference type="AlphaFoldDB" id="A0AAV2TEA8"/>
<evidence type="ECO:0000313" key="10">
    <source>
        <dbReference type="Proteomes" id="UP001497525"/>
    </source>
</evidence>
<dbReference type="SMART" id="SM00195">
    <property type="entry name" value="DSPc"/>
    <property type="match status" value="1"/>
</dbReference>
<dbReference type="Gene3D" id="3.90.190.10">
    <property type="entry name" value="Protein tyrosine phosphatase superfamily"/>
    <property type="match status" value="1"/>
</dbReference>
<dbReference type="InterPro" id="IPR000340">
    <property type="entry name" value="Dual-sp_phosphatase_cat-dom"/>
</dbReference>